<dbReference type="Proteomes" id="UP000828390">
    <property type="component" value="Unassembled WGS sequence"/>
</dbReference>
<reference evidence="1" key="2">
    <citation type="submission" date="2020-11" db="EMBL/GenBank/DDBJ databases">
        <authorList>
            <person name="McCartney M.A."/>
            <person name="Auch B."/>
            <person name="Kono T."/>
            <person name="Mallez S."/>
            <person name="Becker A."/>
            <person name="Gohl D.M."/>
            <person name="Silverstein K.A.T."/>
            <person name="Koren S."/>
            <person name="Bechman K.B."/>
            <person name="Herman A."/>
            <person name="Abrahante J.E."/>
            <person name="Garbe J."/>
        </authorList>
    </citation>
    <scope>NUCLEOTIDE SEQUENCE</scope>
    <source>
        <strain evidence="1">Duluth1</strain>
        <tissue evidence="1">Whole animal</tissue>
    </source>
</reference>
<dbReference type="AlphaFoldDB" id="A0A9D4DIZ0"/>
<evidence type="ECO:0000313" key="2">
    <source>
        <dbReference type="Proteomes" id="UP000828390"/>
    </source>
</evidence>
<accession>A0A9D4DIZ0</accession>
<reference evidence="1" key="1">
    <citation type="journal article" date="2019" name="bioRxiv">
        <title>The Genome of the Zebra Mussel, Dreissena polymorpha: A Resource for Invasive Species Research.</title>
        <authorList>
            <person name="McCartney M.A."/>
            <person name="Auch B."/>
            <person name="Kono T."/>
            <person name="Mallez S."/>
            <person name="Zhang Y."/>
            <person name="Obille A."/>
            <person name="Becker A."/>
            <person name="Abrahante J.E."/>
            <person name="Garbe J."/>
            <person name="Badalamenti J.P."/>
            <person name="Herman A."/>
            <person name="Mangelson H."/>
            <person name="Liachko I."/>
            <person name="Sullivan S."/>
            <person name="Sone E.D."/>
            <person name="Koren S."/>
            <person name="Silverstein K.A.T."/>
            <person name="Beckman K.B."/>
            <person name="Gohl D.M."/>
        </authorList>
    </citation>
    <scope>NUCLEOTIDE SEQUENCE</scope>
    <source>
        <strain evidence="1">Duluth1</strain>
        <tissue evidence="1">Whole animal</tissue>
    </source>
</reference>
<organism evidence="1 2">
    <name type="scientific">Dreissena polymorpha</name>
    <name type="common">Zebra mussel</name>
    <name type="synonym">Mytilus polymorpha</name>
    <dbReference type="NCBI Taxonomy" id="45954"/>
    <lineage>
        <taxon>Eukaryota</taxon>
        <taxon>Metazoa</taxon>
        <taxon>Spiralia</taxon>
        <taxon>Lophotrochozoa</taxon>
        <taxon>Mollusca</taxon>
        <taxon>Bivalvia</taxon>
        <taxon>Autobranchia</taxon>
        <taxon>Heteroconchia</taxon>
        <taxon>Euheterodonta</taxon>
        <taxon>Imparidentia</taxon>
        <taxon>Neoheterodontei</taxon>
        <taxon>Myida</taxon>
        <taxon>Dreissenoidea</taxon>
        <taxon>Dreissenidae</taxon>
        <taxon>Dreissena</taxon>
    </lineage>
</organism>
<name>A0A9D4DIZ0_DREPO</name>
<sequence>MQGNWVFLANCHLSLSCPYKCNTYYHRVTGYSWPTATCPSAVHINVTLIFSLSLTCRVTGYSWPTVTCPSAGHINVTLIFPLSPAG</sequence>
<protein>
    <submittedName>
        <fullName evidence="1">Uncharacterized protein</fullName>
    </submittedName>
</protein>
<keyword evidence="2" id="KW-1185">Reference proteome</keyword>
<evidence type="ECO:0000313" key="1">
    <source>
        <dbReference type="EMBL" id="KAH3750512.1"/>
    </source>
</evidence>
<proteinExistence type="predicted"/>
<gene>
    <name evidence="1" type="ORF">DPMN_185038</name>
</gene>
<dbReference type="EMBL" id="JAIWYP010000010">
    <property type="protein sequence ID" value="KAH3750512.1"/>
    <property type="molecule type" value="Genomic_DNA"/>
</dbReference>
<comment type="caution">
    <text evidence="1">The sequence shown here is derived from an EMBL/GenBank/DDBJ whole genome shotgun (WGS) entry which is preliminary data.</text>
</comment>